<keyword evidence="3" id="KW-1185">Reference proteome</keyword>
<dbReference type="EMBL" id="KZ857422">
    <property type="protein sequence ID" value="RDX47041.1"/>
    <property type="molecule type" value="Genomic_DNA"/>
</dbReference>
<gene>
    <name evidence="2" type="ORF">OH76DRAFT_1355096</name>
</gene>
<dbReference type="OrthoDB" id="2751696at2759"/>
<name>A0A371D3F2_9APHY</name>
<dbReference type="AlphaFoldDB" id="A0A371D3F2"/>
<proteinExistence type="predicted"/>
<feature type="compositionally biased region" description="Low complexity" evidence="1">
    <location>
        <begin position="269"/>
        <end position="280"/>
    </location>
</feature>
<feature type="non-terminal residue" evidence="2">
    <location>
        <position position="1"/>
    </location>
</feature>
<feature type="region of interest" description="Disordered" evidence="1">
    <location>
        <begin position="269"/>
        <end position="289"/>
    </location>
</feature>
<evidence type="ECO:0000313" key="3">
    <source>
        <dbReference type="Proteomes" id="UP000256964"/>
    </source>
</evidence>
<evidence type="ECO:0000256" key="1">
    <source>
        <dbReference type="SAM" id="MobiDB-lite"/>
    </source>
</evidence>
<evidence type="ECO:0000313" key="2">
    <source>
        <dbReference type="EMBL" id="RDX47041.1"/>
    </source>
</evidence>
<dbReference type="Proteomes" id="UP000256964">
    <property type="component" value="Unassembled WGS sequence"/>
</dbReference>
<reference evidence="2 3" key="1">
    <citation type="journal article" date="2018" name="Biotechnol. Biofuels">
        <title>Integrative visual omics of the white-rot fungus Polyporus brumalis exposes the biotechnological potential of its oxidative enzymes for delignifying raw plant biomass.</title>
        <authorList>
            <person name="Miyauchi S."/>
            <person name="Rancon A."/>
            <person name="Drula E."/>
            <person name="Hage H."/>
            <person name="Chaduli D."/>
            <person name="Favel A."/>
            <person name="Grisel S."/>
            <person name="Henrissat B."/>
            <person name="Herpoel-Gimbert I."/>
            <person name="Ruiz-Duenas F.J."/>
            <person name="Chevret D."/>
            <person name="Hainaut M."/>
            <person name="Lin J."/>
            <person name="Wang M."/>
            <person name="Pangilinan J."/>
            <person name="Lipzen A."/>
            <person name="Lesage-Meessen L."/>
            <person name="Navarro D."/>
            <person name="Riley R."/>
            <person name="Grigoriev I.V."/>
            <person name="Zhou S."/>
            <person name="Raouche S."/>
            <person name="Rosso M.N."/>
        </authorList>
    </citation>
    <scope>NUCLEOTIDE SEQUENCE [LARGE SCALE GENOMIC DNA]</scope>
    <source>
        <strain evidence="2 3">BRFM 1820</strain>
    </source>
</reference>
<dbReference type="SUPFAM" id="SSF53098">
    <property type="entry name" value="Ribonuclease H-like"/>
    <property type="match status" value="1"/>
</dbReference>
<dbReference type="InterPro" id="IPR012337">
    <property type="entry name" value="RNaseH-like_sf"/>
</dbReference>
<organism evidence="2 3">
    <name type="scientific">Lentinus brumalis</name>
    <dbReference type="NCBI Taxonomy" id="2498619"/>
    <lineage>
        <taxon>Eukaryota</taxon>
        <taxon>Fungi</taxon>
        <taxon>Dikarya</taxon>
        <taxon>Basidiomycota</taxon>
        <taxon>Agaricomycotina</taxon>
        <taxon>Agaricomycetes</taxon>
        <taxon>Polyporales</taxon>
        <taxon>Polyporaceae</taxon>
        <taxon>Lentinus</taxon>
    </lineage>
</organism>
<accession>A0A371D3F2</accession>
<protein>
    <submittedName>
        <fullName evidence="2">Uncharacterized protein</fullName>
    </submittedName>
</protein>
<sequence>IKVFVSTADLKFGPITTIRRPGQPIKKIPWTAFQLSNADWERVRLCADILADANRLHQLCSTTRAPTLHQVIPALETLASRWEAKAANPTYVLFHGALKKGLDKLNKYYEKLDDATAYVLSHFTHSYFKLDYINQHWGGRDEYLEELANGNPKARDWQAYARGIVEDAMREYWPKRLFKTESASSATAQAAGPSTVADGALDAIDEYDRERMKRLQSAESEDGWKAELQRYLNDPAPDVKRDTNTLKWWAVSTYAFLPLMGYHLPVSTSSPPGCHHSPGSLANACERPP</sequence>